<gene>
    <name evidence="1" type="ORF">ACFOZ4_11410</name>
</gene>
<reference evidence="2" key="1">
    <citation type="journal article" date="2019" name="Int. J. Syst. Evol. Microbiol.">
        <title>The Global Catalogue of Microorganisms (GCM) 10K type strain sequencing project: providing services to taxonomists for standard genome sequencing and annotation.</title>
        <authorList>
            <consortium name="The Broad Institute Genomics Platform"/>
            <consortium name="The Broad Institute Genome Sequencing Center for Infectious Disease"/>
            <person name="Wu L."/>
            <person name="Ma J."/>
        </authorList>
    </citation>
    <scope>NUCLEOTIDE SEQUENCE [LARGE SCALE GENOMIC DNA]</scope>
    <source>
        <strain evidence="2">CGMCC 4.7289</strain>
    </source>
</reference>
<keyword evidence="2" id="KW-1185">Reference proteome</keyword>
<comment type="caution">
    <text evidence="1">The sequence shown here is derived from an EMBL/GenBank/DDBJ whole genome shotgun (WGS) entry which is preliminary data.</text>
</comment>
<name>A0ABV8LL61_9ACTN</name>
<accession>A0ABV8LL61</accession>
<dbReference type="Proteomes" id="UP001595816">
    <property type="component" value="Unassembled WGS sequence"/>
</dbReference>
<evidence type="ECO:0000313" key="2">
    <source>
        <dbReference type="Proteomes" id="UP001595816"/>
    </source>
</evidence>
<protein>
    <submittedName>
        <fullName evidence="1">Uncharacterized protein</fullName>
    </submittedName>
</protein>
<organism evidence="1 2">
    <name type="scientific">Hamadaea flava</name>
    <dbReference type="NCBI Taxonomy" id="1742688"/>
    <lineage>
        <taxon>Bacteria</taxon>
        <taxon>Bacillati</taxon>
        <taxon>Actinomycetota</taxon>
        <taxon>Actinomycetes</taxon>
        <taxon>Micromonosporales</taxon>
        <taxon>Micromonosporaceae</taxon>
        <taxon>Hamadaea</taxon>
    </lineage>
</organism>
<sequence>MGRQPSRHDVAAARRAYTAAVGRVQRAMTGYHAAGIPLSTDLALMAMPWSREQIGAVVELRDAWIELTHPRRGYERILREDAG</sequence>
<dbReference type="RefSeq" id="WP_253754526.1">
    <property type="nucleotide sequence ID" value="NZ_JAMZDZ010000001.1"/>
</dbReference>
<proteinExistence type="predicted"/>
<dbReference type="EMBL" id="JBHSAY010000006">
    <property type="protein sequence ID" value="MFC4131211.1"/>
    <property type="molecule type" value="Genomic_DNA"/>
</dbReference>
<evidence type="ECO:0000313" key="1">
    <source>
        <dbReference type="EMBL" id="MFC4131211.1"/>
    </source>
</evidence>